<dbReference type="InterPro" id="IPR002305">
    <property type="entry name" value="aa-tRNA-synth_Ic"/>
</dbReference>
<reference evidence="13 14" key="1">
    <citation type="submission" date="2006-12" db="EMBL/GenBank/DDBJ databases">
        <title>Complete sequence of Chlorobium phaeobacteroides DSM 266.</title>
        <authorList>
            <consortium name="US DOE Joint Genome Institute"/>
            <person name="Copeland A."/>
            <person name="Lucas S."/>
            <person name="Lapidus A."/>
            <person name="Barry K."/>
            <person name="Detter J.C."/>
            <person name="Glavina del Rio T."/>
            <person name="Hammon N."/>
            <person name="Israni S."/>
            <person name="Pitluck S."/>
            <person name="Goltsman E."/>
            <person name="Schmutz J."/>
            <person name="Larimer F."/>
            <person name="Land M."/>
            <person name="Hauser L."/>
            <person name="Mikhailova N."/>
            <person name="Li T."/>
            <person name="Overmann J."/>
            <person name="Bryant D.A."/>
            <person name="Richardson P."/>
        </authorList>
    </citation>
    <scope>NUCLEOTIDE SEQUENCE [LARGE SCALE GENOMIC DNA]</scope>
    <source>
        <strain evidence="13 14">DSM 266</strain>
    </source>
</reference>
<dbReference type="InterPro" id="IPR014729">
    <property type="entry name" value="Rossmann-like_a/b/a_fold"/>
</dbReference>
<evidence type="ECO:0000256" key="10">
    <source>
        <dbReference type="HAMAP-Rule" id="MF_02007"/>
    </source>
</evidence>
<sequence length="405" mass="45309">MRFPILKEQLDIITANTVEIISINELEQKLAESIKTDKPLKIKLGADPSRPDLHLGHSVVLGKLRQFQDLGHEAILIIGDFTAMIGDPSGKSKTRPQLSAEEARQNGVSYFEQASKILDPEKTTICYNADWLGAMKFADVIRLSSHYTVARMLERDDFERRYRSNEPISIHEFLYPLAQGMDSVHLENDVELGGTDQKFNLLVGRDLQREYGIKPQVCITMPLLVGTAGEEKMSKSLGNAVCFNDLPSDMYGKLLSIPDALIAPYCKLLLPGGNANGNVILDRIVDSPRDAKRTLAREIVAQYYSAEQADDAETHFDQVFVHKKTPDNIELFEFESQSLPLVDLLVILGAYTSKSEARRMIQQKAVLVNDVKVEDTNTLVALEDKPTIIKAGKRKFFKVAAKKSF</sequence>
<dbReference type="PRINTS" id="PR01040">
    <property type="entry name" value="TRNASYNTHTYR"/>
</dbReference>
<dbReference type="Pfam" id="PF22421">
    <property type="entry name" value="SYY_C-terminal"/>
    <property type="match status" value="1"/>
</dbReference>
<dbReference type="HOGENOM" id="CLU_024003_5_0_10"/>
<evidence type="ECO:0000313" key="14">
    <source>
        <dbReference type="Proteomes" id="UP000008701"/>
    </source>
</evidence>
<evidence type="ECO:0000256" key="3">
    <source>
        <dbReference type="ARBA" id="ARBA00022598"/>
    </source>
</evidence>
<keyword evidence="7 10" id="KW-0648">Protein biosynthesis</keyword>
<dbReference type="FunFam" id="3.40.50.620:FF:000061">
    <property type="entry name" value="Tyrosine--tRNA ligase"/>
    <property type="match status" value="1"/>
</dbReference>
<dbReference type="Pfam" id="PF00579">
    <property type="entry name" value="tRNA-synt_1b"/>
    <property type="match status" value="1"/>
</dbReference>
<evidence type="ECO:0000256" key="4">
    <source>
        <dbReference type="ARBA" id="ARBA00022741"/>
    </source>
</evidence>
<comment type="subcellular location">
    <subcellularLocation>
        <location evidence="10">Cytoplasm</location>
    </subcellularLocation>
</comment>
<dbReference type="Gene3D" id="3.10.290.10">
    <property type="entry name" value="RNA-binding S4 domain"/>
    <property type="match status" value="1"/>
</dbReference>
<dbReference type="GO" id="GO:0006437">
    <property type="term" value="P:tyrosyl-tRNA aminoacylation"/>
    <property type="evidence" value="ECO:0007669"/>
    <property type="project" value="UniProtKB-UniRule"/>
</dbReference>
<dbReference type="Proteomes" id="UP000008701">
    <property type="component" value="Chromosome"/>
</dbReference>
<keyword evidence="2 10" id="KW-0963">Cytoplasm</keyword>
<feature type="binding site" evidence="10">
    <location>
        <position position="235"/>
    </location>
    <ligand>
        <name>ATP</name>
        <dbReference type="ChEBI" id="CHEBI:30616"/>
    </ligand>
</feature>
<evidence type="ECO:0000256" key="9">
    <source>
        <dbReference type="ARBA" id="ARBA00048248"/>
    </source>
</evidence>
<dbReference type="PANTHER" id="PTHR11766">
    <property type="entry name" value="TYROSYL-TRNA SYNTHETASE"/>
    <property type="match status" value="1"/>
</dbReference>
<keyword evidence="5 10" id="KW-0067">ATP-binding</keyword>
<dbReference type="InterPro" id="IPR054608">
    <property type="entry name" value="SYY-like_C"/>
</dbReference>
<protein>
    <recommendedName>
        <fullName evidence="10">Tyrosine--tRNA ligase</fullName>
        <ecNumber evidence="10">6.1.1.1</ecNumber>
    </recommendedName>
    <alternativeName>
        <fullName evidence="10">Tyrosyl-tRNA synthetase</fullName>
        <shortName evidence="10">TyrRS</shortName>
    </alternativeName>
</protein>
<proteinExistence type="inferred from homology"/>
<dbReference type="InterPro" id="IPR024108">
    <property type="entry name" value="Tyr-tRNA-ligase_bac_2"/>
</dbReference>
<dbReference type="PANTHER" id="PTHR11766:SF1">
    <property type="entry name" value="TYROSINE--TRNA LIGASE"/>
    <property type="match status" value="1"/>
</dbReference>
<evidence type="ECO:0000256" key="1">
    <source>
        <dbReference type="ARBA" id="ARBA00011738"/>
    </source>
</evidence>
<evidence type="ECO:0000256" key="2">
    <source>
        <dbReference type="ARBA" id="ARBA00022490"/>
    </source>
</evidence>
<organism evidence="13 14">
    <name type="scientific">Chlorobium phaeobacteroides (strain DSM 266 / SMG 266 / 2430)</name>
    <dbReference type="NCBI Taxonomy" id="290317"/>
    <lineage>
        <taxon>Bacteria</taxon>
        <taxon>Pseudomonadati</taxon>
        <taxon>Chlorobiota</taxon>
        <taxon>Chlorobiia</taxon>
        <taxon>Chlorobiales</taxon>
        <taxon>Chlorobiaceae</taxon>
        <taxon>Chlorobium/Pelodictyon group</taxon>
        <taxon>Chlorobium</taxon>
    </lineage>
</organism>
<dbReference type="Gene3D" id="1.10.240.10">
    <property type="entry name" value="Tyrosyl-Transfer RNA Synthetase"/>
    <property type="match status" value="1"/>
</dbReference>
<comment type="catalytic activity">
    <reaction evidence="9 10">
        <text>tRNA(Tyr) + L-tyrosine + ATP = L-tyrosyl-tRNA(Tyr) + AMP + diphosphate + H(+)</text>
        <dbReference type="Rhea" id="RHEA:10220"/>
        <dbReference type="Rhea" id="RHEA-COMP:9706"/>
        <dbReference type="Rhea" id="RHEA-COMP:9707"/>
        <dbReference type="ChEBI" id="CHEBI:15378"/>
        <dbReference type="ChEBI" id="CHEBI:30616"/>
        <dbReference type="ChEBI" id="CHEBI:33019"/>
        <dbReference type="ChEBI" id="CHEBI:58315"/>
        <dbReference type="ChEBI" id="CHEBI:78442"/>
        <dbReference type="ChEBI" id="CHEBI:78536"/>
        <dbReference type="ChEBI" id="CHEBI:456215"/>
        <dbReference type="EC" id="6.1.1.1"/>
    </reaction>
</comment>
<dbReference type="GO" id="GO:0005524">
    <property type="term" value="F:ATP binding"/>
    <property type="evidence" value="ECO:0007669"/>
    <property type="project" value="UniProtKB-UniRule"/>
</dbReference>
<keyword evidence="6 11" id="KW-0694">RNA-binding</keyword>
<feature type="short sequence motif" description="'KMSKS' region" evidence="10">
    <location>
        <begin position="232"/>
        <end position="236"/>
    </location>
</feature>
<dbReference type="EMBL" id="CP000492">
    <property type="protein sequence ID" value="ABL64865.1"/>
    <property type="molecule type" value="Genomic_DNA"/>
</dbReference>
<dbReference type="Gene3D" id="3.40.50.620">
    <property type="entry name" value="HUPs"/>
    <property type="match status" value="1"/>
</dbReference>
<evidence type="ECO:0000256" key="7">
    <source>
        <dbReference type="ARBA" id="ARBA00022917"/>
    </source>
</evidence>
<keyword evidence="3 10" id="KW-0436">Ligase</keyword>
<evidence type="ECO:0000256" key="11">
    <source>
        <dbReference type="PROSITE-ProRule" id="PRU00182"/>
    </source>
</evidence>
<evidence type="ECO:0000256" key="6">
    <source>
        <dbReference type="ARBA" id="ARBA00022884"/>
    </source>
</evidence>
<dbReference type="eggNOG" id="COG0162">
    <property type="taxonomic scope" value="Bacteria"/>
</dbReference>
<dbReference type="PROSITE" id="PS50889">
    <property type="entry name" value="S4"/>
    <property type="match status" value="1"/>
</dbReference>
<dbReference type="InterPro" id="IPR036986">
    <property type="entry name" value="S4_RNA-bd_sf"/>
</dbReference>
<dbReference type="EC" id="6.1.1.1" evidence="10"/>
<dbReference type="GO" id="GO:0004831">
    <property type="term" value="F:tyrosine-tRNA ligase activity"/>
    <property type="evidence" value="ECO:0007669"/>
    <property type="project" value="UniProtKB-UniRule"/>
</dbReference>
<dbReference type="RefSeq" id="WP_011744693.1">
    <property type="nucleotide sequence ID" value="NC_008639.1"/>
</dbReference>
<gene>
    <name evidence="10" type="primary">tyrS</name>
    <name evidence="13" type="ordered locus">Cpha266_0814</name>
</gene>
<dbReference type="SMART" id="SM00363">
    <property type="entry name" value="S4"/>
    <property type="match status" value="1"/>
</dbReference>
<feature type="domain" description="RNA-binding S4" evidence="12">
    <location>
        <begin position="340"/>
        <end position="402"/>
    </location>
</feature>
<dbReference type="InterPro" id="IPR002307">
    <property type="entry name" value="Tyr-tRNA-ligase"/>
</dbReference>
<comment type="subunit">
    <text evidence="1 10">Homodimer.</text>
</comment>
<dbReference type="CDD" id="cd00805">
    <property type="entry name" value="TyrRS_core"/>
    <property type="match status" value="1"/>
</dbReference>
<keyword evidence="14" id="KW-1185">Reference proteome</keyword>
<dbReference type="CDD" id="cd00165">
    <property type="entry name" value="S4"/>
    <property type="match status" value="1"/>
</dbReference>
<dbReference type="NCBIfam" id="TIGR00234">
    <property type="entry name" value="tyrS"/>
    <property type="match status" value="1"/>
</dbReference>
<keyword evidence="4 10" id="KW-0547">Nucleotide-binding</keyword>
<evidence type="ECO:0000256" key="8">
    <source>
        <dbReference type="ARBA" id="ARBA00023146"/>
    </source>
</evidence>
<dbReference type="SUPFAM" id="SSF52374">
    <property type="entry name" value="Nucleotidylyl transferase"/>
    <property type="match status" value="1"/>
</dbReference>
<dbReference type="HAMAP" id="MF_02007">
    <property type="entry name" value="Tyr_tRNA_synth_type2"/>
    <property type="match status" value="1"/>
</dbReference>
<feature type="short sequence motif" description="'HIGH' region" evidence="10">
    <location>
        <begin position="48"/>
        <end position="57"/>
    </location>
</feature>
<dbReference type="GO" id="GO:0003723">
    <property type="term" value="F:RNA binding"/>
    <property type="evidence" value="ECO:0007669"/>
    <property type="project" value="UniProtKB-KW"/>
</dbReference>
<dbReference type="InterPro" id="IPR024088">
    <property type="entry name" value="Tyr-tRNA-ligase_bac-type"/>
</dbReference>
<evidence type="ECO:0000259" key="12">
    <source>
        <dbReference type="SMART" id="SM00363"/>
    </source>
</evidence>
<dbReference type="STRING" id="290317.Cpha266_0814"/>
<keyword evidence="8 10" id="KW-0030">Aminoacyl-tRNA synthetase</keyword>
<comment type="function">
    <text evidence="10">Catalyzes the attachment of tyrosine to tRNA(Tyr) in a two-step reaction: tyrosine is first activated by ATP to form Tyr-AMP and then transferred to the acceptor end of tRNA(Tyr).</text>
</comment>
<dbReference type="SUPFAM" id="SSF55174">
    <property type="entry name" value="Alpha-L RNA-binding motif"/>
    <property type="match status" value="1"/>
</dbReference>
<comment type="similarity">
    <text evidence="10">Belongs to the class-I aminoacyl-tRNA synthetase family. TyrS type 2 subfamily.</text>
</comment>
<dbReference type="GO" id="GO:0005829">
    <property type="term" value="C:cytosol"/>
    <property type="evidence" value="ECO:0007669"/>
    <property type="project" value="TreeGrafter"/>
</dbReference>
<evidence type="ECO:0000256" key="5">
    <source>
        <dbReference type="ARBA" id="ARBA00022840"/>
    </source>
</evidence>
<dbReference type="InterPro" id="IPR002942">
    <property type="entry name" value="S4_RNA-bd"/>
</dbReference>
<accession>A1BEN8</accession>
<dbReference type="OrthoDB" id="9804243at2"/>
<dbReference type="AlphaFoldDB" id="A1BEN8"/>
<evidence type="ECO:0000313" key="13">
    <source>
        <dbReference type="EMBL" id="ABL64865.1"/>
    </source>
</evidence>
<dbReference type="KEGG" id="cph:Cpha266_0814"/>
<name>A1BEN8_CHLPD</name>